<organism evidence="1">
    <name type="scientific">marine sediment metagenome</name>
    <dbReference type="NCBI Taxonomy" id="412755"/>
    <lineage>
        <taxon>unclassified sequences</taxon>
        <taxon>metagenomes</taxon>
        <taxon>ecological metagenomes</taxon>
    </lineage>
</organism>
<dbReference type="PROSITE" id="PS51257">
    <property type="entry name" value="PROKAR_LIPOPROTEIN"/>
    <property type="match status" value="1"/>
</dbReference>
<comment type="caution">
    <text evidence="1">The sequence shown here is derived from an EMBL/GenBank/DDBJ whole genome shotgun (WGS) entry which is preliminary data.</text>
</comment>
<name>X0W7B9_9ZZZZ</name>
<accession>X0W7B9</accession>
<sequence length="78" mass="8717">MILIKPIICAICLFLIAGCGLTRIKTEVTNPYTDKTWVILSKNDALVKLETKDGTKIEVDNRGSVGLWELLILRSMPE</sequence>
<reference evidence="1" key="1">
    <citation type="journal article" date="2014" name="Front. Microbiol.">
        <title>High frequency of phylogenetically diverse reductive dehalogenase-homologous genes in deep subseafloor sedimentary metagenomes.</title>
        <authorList>
            <person name="Kawai M."/>
            <person name="Futagami T."/>
            <person name="Toyoda A."/>
            <person name="Takaki Y."/>
            <person name="Nishi S."/>
            <person name="Hori S."/>
            <person name="Arai W."/>
            <person name="Tsubouchi T."/>
            <person name="Morono Y."/>
            <person name="Uchiyama I."/>
            <person name="Ito T."/>
            <person name="Fujiyama A."/>
            <person name="Inagaki F."/>
            <person name="Takami H."/>
        </authorList>
    </citation>
    <scope>NUCLEOTIDE SEQUENCE</scope>
    <source>
        <strain evidence="1">Expedition CK06-06</strain>
    </source>
</reference>
<evidence type="ECO:0008006" key="2">
    <source>
        <dbReference type="Google" id="ProtNLM"/>
    </source>
</evidence>
<protein>
    <recommendedName>
        <fullName evidence="2">Lipoprotein</fullName>
    </recommendedName>
</protein>
<feature type="non-terminal residue" evidence="1">
    <location>
        <position position="78"/>
    </location>
</feature>
<evidence type="ECO:0000313" key="1">
    <source>
        <dbReference type="EMBL" id="GAG19172.1"/>
    </source>
</evidence>
<gene>
    <name evidence="1" type="ORF">S01H1_47134</name>
</gene>
<proteinExistence type="predicted"/>
<dbReference type="AlphaFoldDB" id="X0W7B9"/>
<dbReference type="EMBL" id="BARS01030210">
    <property type="protein sequence ID" value="GAG19172.1"/>
    <property type="molecule type" value="Genomic_DNA"/>
</dbReference>